<organism evidence="5 6">
    <name type="scientific">Qipengyuania atrilutea</name>
    <dbReference type="NCBI Taxonomy" id="2744473"/>
    <lineage>
        <taxon>Bacteria</taxon>
        <taxon>Pseudomonadati</taxon>
        <taxon>Pseudomonadota</taxon>
        <taxon>Alphaproteobacteria</taxon>
        <taxon>Sphingomonadales</taxon>
        <taxon>Erythrobacteraceae</taxon>
        <taxon>Qipengyuania</taxon>
    </lineage>
</organism>
<evidence type="ECO:0000313" key="5">
    <source>
        <dbReference type="EMBL" id="NVD44768.1"/>
    </source>
</evidence>
<dbReference type="Gene3D" id="2.60.120.10">
    <property type="entry name" value="Jelly Rolls"/>
    <property type="match status" value="1"/>
</dbReference>
<dbReference type="InterPro" id="IPR036390">
    <property type="entry name" value="WH_DNA-bd_sf"/>
</dbReference>
<dbReference type="InterPro" id="IPR018490">
    <property type="entry name" value="cNMP-bd_dom_sf"/>
</dbReference>
<feature type="domain" description="HTH crp-type" evidence="4">
    <location>
        <begin position="153"/>
        <end position="227"/>
    </location>
</feature>
<gene>
    <name evidence="5" type="ORF">HUV48_07005</name>
</gene>
<keyword evidence="2" id="KW-0238">DNA-binding</keyword>
<evidence type="ECO:0000256" key="1">
    <source>
        <dbReference type="ARBA" id="ARBA00023015"/>
    </source>
</evidence>
<dbReference type="InterPro" id="IPR012318">
    <property type="entry name" value="HTH_CRP"/>
</dbReference>
<dbReference type="InterPro" id="IPR000595">
    <property type="entry name" value="cNMP-bd_dom"/>
</dbReference>
<name>A0A850H4E6_9SPHN</name>
<dbReference type="InterPro" id="IPR014710">
    <property type="entry name" value="RmlC-like_jellyroll"/>
</dbReference>
<dbReference type="EMBL" id="JABWGV010000002">
    <property type="protein sequence ID" value="NVD44768.1"/>
    <property type="molecule type" value="Genomic_DNA"/>
</dbReference>
<proteinExistence type="predicted"/>
<protein>
    <submittedName>
        <fullName evidence="5">Crp/Fnr family transcriptional regulator</fullName>
    </submittedName>
</protein>
<dbReference type="CDD" id="cd00038">
    <property type="entry name" value="CAP_ED"/>
    <property type="match status" value="1"/>
</dbReference>
<dbReference type="PROSITE" id="PS51063">
    <property type="entry name" value="HTH_CRP_2"/>
    <property type="match status" value="1"/>
</dbReference>
<accession>A0A850H4E6</accession>
<dbReference type="Proteomes" id="UP000561438">
    <property type="component" value="Unassembled WGS sequence"/>
</dbReference>
<dbReference type="GO" id="GO:0006355">
    <property type="term" value="P:regulation of DNA-templated transcription"/>
    <property type="evidence" value="ECO:0007669"/>
    <property type="project" value="InterPro"/>
</dbReference>
<dbReference type="Gene3D" id="1.10.10.10">
    <property type="entry name" value="Winged helix-like DNA-binding domain superfamily/Winged helix DNA-binding domain"/>
    <property type="match status" value="1"/>
</dbReference>
<dbReference type="InterPro" id="IPR036388">
    <property type="entry name" value="WH-like_DNA-bd_sf"/>
</dbReference>
<dbReference type="Pfam" id="PF00027">
    <property type="entry name" value="cNMP_binding"/>
    <property type="match status" value="1"/>
</dbReference>
<evidence type="ECO:0000256" key="3">
    <source>
        <dbReference type="ARBA" id="ARBA00023163"/>
    </source>
</evidence>
<dbReference type="RefSeq" id="WP_176267067.1">
    <property type="nucleotide sequence ID" value="NZ_JABWGV010000002.1"/>
</dbReference>
<keyword evidence="1" id="KW-0805">Transcription regulation</keyword>
<dbReference type="Pfam" id="PF13545">
    <property type="entry name" value="HTH_Crp_2"/>
    <property type="match status" value="1"/>
</dbReference>
<dbReference type="SUPFAM" id="SSF51206">
    <property type="entry name" value="cAMP-binding domain-like"/>
    <property type="match status" value="1"/>
</dbReference>
<keyword evidence="3" id="KW-0804">Transcription</keyword>
<dbReference type="GO" id="GO:0003677">
    <property type="term" value="F:DNA binding"/>
    <property type="evidence" value="ECO:0007669"/>
    <property type="project" value="UniProtKB-KW"/>
</dbReference>
<comment type="caution">
    <text evidence="5">The sequence shown here is derived from an EMBL/GenBank/DDBJ whole genome shotgun (WGS) entry which is preliminary data.</text>
</comment>
<evidence type="ECO:0000313" key="6">
    <source>
        <dbReference type="Proteomes" id="UP000561438"/>
    </source>
</evidence>
<reference evidence="5 6" key="1">
    <citation type="submission" date="2020-06" db="EMBL/GenBank/DDBJ databases">
        <title>Altererythrobacter sp. HHU K3-1.</title>
        <authorList>
            <person name="Zhang D."/>
            <person name="Xue H."/>
        </authorList>
    </citation>
    <scope>NUCLEOTIDE SEQUENCE [LARGE SCALE GENOMIC DNA]</scope>
    <source>
        <strain evidence="5 6">HHU K3-1</strain>
    </source>
</reference>
<dbReference type="SUPFAM" id="SSF46785">
    <property type="entry name" value="Winged helix' DNA-binding domain"/>
    <property type="match status" value="1"/>
</dbReference>
<dbReference type="AlphaFoldDB" id="A0A850H4E6"/>
<keyword evidence="6" id="KW-1185">Reference proteome</keyword>
<sequence>MDRPAPSGSADKFIKAIGTRFGFTEEDERLLISRMDGEMVFSAGETIVEEGRSIRFSSLLFEGMSYREKSTECGSRQILGIQIPGDFVDLHSYPLNYLDHSLVALTDCKLVTLRHEEIDRLIETHPHLVRLLWFSTMIDASIHREWIRNLGARRGSARMAHLFCEIYERMKVVGLTDGASFAFPLTQVELGDVLGFTQIHVNRILKELREAGIAEFRSKTVQIIDYDRLAKHAGFDPDYLYLTRRRR</sequence>
<evidence type="ECO:0000256" key="2">
    <source>
        <dbReference type="ARBA" id="ARBA00023125"/>
    </source>
</evidence>
<evidence type="ECO:0000259" key="4">
    <source>
        <dbReference type="PROSITE" id="PS51063"/>
    </source>
</evidence>